<dbReference type="EMBL" id="JACHJB010000001">
    <property type="protein sequence ID" value="MBB6345479.1"/>
    <property type="molecule type" value="Genomic_DNA"/>
</dbReference>
<accession>A0A7X0C2I3</accession>
<comment type="caution">
    <text evidence="1">The sequence shown here is derived from an EMBL/GenBank/DDBJ whole genome shotgun (WGS) entry which is preliminary data.</text>
</comment>
<evidence type="ECO:0000313" key="1">
    <source>
        <dbReference type="EMBL" id="MBB6345479.1"/>
    </source>
</evidence>
<sequence>MDEKAAVDVQGSVSEEMNGVVRSIAGSPAGEIAYARTTADKKGTFRSFAGVLSTAGEWPAEDPYRLYWSDENTLVFMTLPPPAPARISPSPQKVVWQGSDELIEEITW</sequence>
<gene>
    <name evidence="1" type="ORF">FHU36_001988</name>
</gene>
<reference evidence="1 2" key="1">
    <citation type="submission" date="2020-08" db="EMBL/GenBank/DDBJ databases">
        <title>Sequencing the genomes of 1000 actinobacteria strains.</title>
        <authorList>
            <person name="Klenk H.-P."/>
        </authorList>
    </citation>
    <scope>NUCLEOTIDE SEQUENCE [LARGE SCALE GENOMIC DNA]</scope>
    <source>
        <strain evidence="1 2">DSM 45913</strain>
    </source>
</reference>
<name>A0A7X0C2I3_9ACTN</name>
<dbReference type="Proteomes" id="UP000583800">
    <property type="component" value="Unassembled WGS sequence"/>
</dbReference>
<protein>
    <submittedName>
        <fullName evidence="1">Uncharacterized protein</fullName>
    </submittedName>
</protein>
<organism evidence="1 2">
    <name type="scientific">Nonomuraea muscovyensis</name>
    <dbReference type="NCBI Taxonomy" id="1124761"/>
    <lineage>
        <taxon>Bacteria</taxon>
        <taxon>Bacillati</taxon>
        <taxon>Actinomycetota</taxon>
        <taxon>Actinomycetes</taxon>
        <taxon>Streptosporangiales</taxon>
        <taxon>Streptosporangiaceae</taxon>
        <taxon>Nonomuraea</taxon>
    </lineage>
</organism>
<evidence type="ECO:0000313" key="2">
    <source>
        <dbReference type="Proteomes" id="UP000583800"/>
    </source>
</evidence>
<dbReference type="AlphaFoldDB" id="A0A7X0C2I3"/>
<keyword evidence="2" id="KW-1185">Reference proteome</keyword>
<dbReference type="RefSeq" id="WP_185083421.1">
    <property type="nucleotide sequence ID" value="NZ_JACHJB010000001.1"/>
</dbReference>
<proteinExistence type="predicted"/>